<dbReference type="EMBL" id="HE575324">
    <property type="protein sequence ID" value="CCC96174.1"/>
    <property type="molecule type" value="Genomic_DNA"/>
</dbReference>
<accession>G0V3F1</accession>
<organism evidence="2">
    <name type="scientific">Trypanosoma congolense (strain IL3000)</name>
    <dbReference type="NCBI Taxonomy" id="1068625"/>
    <lineage>
        <taxon>Eukaryota</taxon>
        <taxon>Discoba</taxon>
        <taxon>Euglenozoa</taxon>
        <taxon>Kinetoplastea</taxon>
        <taxon>Metakinetoplastina</taxon>
        <taxon>Trypanosomatida</taxon>
        <taxon>Trypanosomatidae</taxon>
        <taxon>Trypanosoma</taxon>
        <taxon>Nannomonas</taxon>
    </lineage>
</organism>
<reference evidence="2" key="1">
    <citation type="journal article" date="2012" name="Proc. Natl. Acad. Sci. U.S.A.">
        <title>Antigenic diversity is generated by distinct evolutionary mechanisms in African trypanosome species.</title>
        <authorList>
            <person name="Jackson A.P."/>
            <person name="Berry A."/>
            <person name="Aslett M."/>
            <person name="Allison H.C."/>
            <person name="Burton P."/>
            <person name="Vavrova-Anderson J."/>
            <person name="Brown R."/>
            <person name="Browne H."/>
            <person name="Corton N."/>
            <person name="Hauser H."/>
            <person name="Gamble J."/>
            <person name="Gilderthorp R."/>
            <person name="Marcello L."/>
            <person name="McQuillan J."/>
            <person name="Otto T.D."/>
            <person name="Quail M.A."/>
            <person name="Sanders M.J."/>
            <person name="van Tonder A."/>
            <person name="Ginger M.L."/>
            <person name="Field M.C."/>
            <person name="Barry J.D."/>
            <person name="Hertz-Fowler C."/>
            <person name="Berriman M."/>
        </authorList>
    </citation>
    <scope>NUCLEOTIDE SEQUENCE</scope>
    <source>
        <strain evidence="2">IL3000</strain>
    </source>
</reference>
<protein>
    <submittedName>
        <fullName evidence="2">Uncharacterized protein TCIL3000_11_16880</fullName>
    </submittedName>
</protein>
<evidence type="ECO:0000256" key="1">
    <source>
        <dbReference type="SAM" id="MobiDB-lite"/>
    </source>
</evidence>
<sequence length="348" mass="37874">MGESHICGNSANIGDEECSLTAALQLLYCRMLSSQPEFFEEDVGFTEYPLAGNPLTHSPTHSPTHMTHTSSHWGDAQGESDETGASSLFSRVAVCSPQTLSASSEQNVAPPTTTVPDLDPPITCQRFFEVVKNFDAKMILRSRKVALDTLKLLSCAYALAWRDACELPRFTQSNRGASSRAMTSVLRAEGVNSGSNTMLSTSQPLFGVPSASTSLHKPEEGIVRLMDKCIGCLLVYANESAALRNVVASNTALLKLLCFVCVEARKLEVASHRSVVRDLQSEFSNFTSYWGSFAATQSLLETLQECYLVEFLLDAALPPTVCSGKYDGIAKTLFQRRGGWFLTCLLVV</sequence>
<evidence type="ECO:0000313" key="2">
    <source>
        <dbReference type="EMBL" id="CCC96174.1"/>
    </source>
</evidence>
<proteinExistence type="predicted"/>
<feature type="region of interest" description="Disordered" evidence="1">
    <location>
        <begin position="54"/>
        <end position="83"/>
    </location>
</feature>
<dbReference type="AlphaFoldDB" id="G0V3F1"/>
<name>G0V3F1_TRYCI</name>
<gene>
    <name evidence="2" type="ORF">TCIL3000_11_16880</name>
</gene>
<feature type="compositionally biased region" description="Low complexity" evidence="1">
    <location>
        <begin position="56"/>
        <end position="72"/>
    </location>
</feature>
<dbReference type="VEuPathDB" id="TriTrypDB:TcIL3000.11.16880"/>